<evidence type="ECO:0000256" key="4">
    <source>
        <dbReference type="ARBA" id="ARBA00022827"/>
    </source>
</evidence>
<gene>
    <name evidence="6" type="primary">thyX</name>
    <name evidence="6" type="ORF">ABLG96_11575</name>
</gene>
<dbReference type="GO" id="GO:0006231">
    <property type="term" value="P:dTMP biosynthetic process"/>
    <property type="evidence" value="ECO:0007669"/>
    <property type="project" value="UniProtKB-UniRule"/>
</dbReference>
<dbReference type="GO" id="GO:0050797">
    <property type="term" value="F:thymidylate synthase (FAD) activity"/>
    <property type="evidence" value="ECO:0007669"/>
    <property type="project" value="UniProtKB-UniRule"/>
</dbReference>
<dbReference type="PANTHER" id="PTHR34934">
    <property type="entry name" value="FLAVIN-DEPENDENT THYMIDYLATE SYNTHASE"/>
    <property type="match status" value="1"/>
</dbReference>
<dbReference type="AlphaFoldDB" id="A0AAU8DID7"/>
<dbReference type="InterPro" id="IPR036098">
    <property type="entry name" value="Thymidylate_synthase_ThyX_sf"/>
</dbReference>
<reference evidence="6" key="1">
    <citation type="submission" date="2024-05" db="EMBL/GenBank/DDBJ databases">
        <authorList>
            <person name="Cai S.Y."/>
            <person name="Jin L.M."/>
            <person name="Li H.R."/>
        </authorList>
    </citation>
    <scope>NUCLEOTIDE SEQUENCE</scope>
    <source>
        <strain evidence="6">A5-74</strain>
    </source>
</reference>
<evidence type="ECO:0000256" key="3">
    <source>
        <dbReference type="ARBA" id="ARBA00022727"/>
    </source>
</evidence>
<dbReference type="EC" id="2.1.1.148" evidence="5"/>
<evidence type="ECO:0000256" key="2">
    <source>
        <dbReference type="ARBA" id="ARBA00022630"/>
    </source>
</evidence>
<evidence type="ECO:0000256" key="5">
    <source>
        <dbReference type="NCBIfam" id="TIGR02170"/>
    </source>
</evidence>
<dbReference type="RefSeq" id="WP_353647543.1">
    <property type="nucleotide sequence ID" value="NZ_CP159218.1"/>
</dbReference>
<accession>A0AAU8DID7</accession>
<evidence type="ECO:0000256" key="1">
    <source>
        <dbReference type="ARBA" id="ARBA00022603"/>
    </source>
</evidence>
<dbReference type="GO" id="GO:0050660">
    <property type="term" value="F:flavin adenine dinucleotide binding"/>
    <property type="evidence" value="ECO:0007669"/>
    <property type="project" value="UniProtKB-UniRule"/>
</dbReference>
<dbReference type="PANTHER" id="PTHR34934:SF1">
    <property type="entry name" value="FLAVIN-DEPENDENT THYMIDYLATE SYNTHASE"/>
    <property type="match status" value="1"/>
</dbReference>
<name>A0AAU8DID7_9ACTN</name>
<protein>
    <recommendedName>
        <fullName evidence="5">FAD-dependent thymidylate synthase</fullName>
        <ecNumber evidence="5">2.1.1.148</ecNumber>
    </recommendedName>
</protein>
<dbReference type="GO" id="GO:0004799">
    <property type="term" value="F:thymidylate synthase activity"/>
    <property type="evidence" value="ECO:0007669"/>
    <property type="project" value="TreeGrafter"/>
</dbReference>
<dbReference type="PROSITE" id="PS51331">
    <property type="entry name" value="THYX"/>
    <property type="match status" value="1"/>
</dbReference>
<dbReference type="GO" id="GO:0032259">
    <property type="term" value="P:methylation"/>
    <property type="evidence" value="ECO:0007669"/>
    <property type="project" value="UniProtKB-KW"/>
</dbReference>
<keyword evidence="2" id="KW-0285">Flavoprotein</keyword>
<keyword evidence="6" id="KW-0808">Transferase</keyword>
<organism evidence="6">
    <name type="scientific">Nakamurella sp. A5-74</name>
    <dbReference type="NCBI Taxonomy" id="3158264"/>
    <lineage>
        <taxon>Bacteria</taxon>
        <taxon>Bacillati</taxon>
        <taxon>Actinomycetota</taxon>
        <taxon>Actinomycetes</taxon>
        <taxon>Nakamurellales</taxon>
        <taxon>Nakamurellaceae</taxon>
        <taxon>Nakamurella</taxon>
    </lineage>
</organism>
<dbReference type="GO" id="GO:0070402">
    <property type="term" value="F:NADPH binding"/>
    <property type="evidence" value="ECO:0007669"/>
    <property type="project" value="TreeGrafter"/>
</dbReference>
<dbReference type="EMBL" id="CP159218">
    <property type="protein sequence ID" value="XCG61927.1"/>
    <property type="molecule type" value="Genomic_DNA"/>
</dbReference>
<sequence>MSTALRVTLIGSSGFVAPQHVRFDHAHTDGQALIEFAGRSIYRSFDRPRSETADTGDFLEHLISVGHLAALEHASATLYVQHVSQAAAGELLRHRHLSISQLSPRTPVRDVVEPPEIAADPVLHLRFGEAIDALAVAHDELFAALGGEADRATGPTRGAQTADLAHKQARQAAAALLPRASATDLVVTANHRAWRHVIAVRATDAADREIRAIAVAVLEVLTKLAPHLYGDFRISTLPDGSRTAASPFTGNA</sequence>
<dbReference type="Gene3D" id="3.30.70.3180">
    <property type="match status" value="2"/>
</dbReference>
<keyword evidence="3" id="KW-0545">Nucleotide biosynthesis</keyword>
<dbReference type="InterPro" id="IPR003669">
    <property type="entry name" value="Thymidylate_synthase_ThyX"/>
</dbReference>
<proteinExistence type="predicted"/>
<dbReference type="CDD" id="cd20175">
    <property type="entry name" value="ThyX"/>
    <property type="match status" value="1"/>
</dbReference>
<keyword evidence="1 6" id="KW-0489">Methyltransferase</keyword>
<dbReference type="NCBIfam" id="TIGR02170">
    <property type="entry name" value="thyX"/>
    <property type="match status" value="1"/>
</dbReference>
<dbReference type="Gene3D" id="6.10.140.450">
    <property type="match status" value="1"/>
</dbReference>
<evidence type="ECO:0000313" key="6">
    <source>
        <dbReference type="EMBL" id="XCG61927.1"/>
    </source>
</evidence>
<keyword evidence="4" id="KW-0274">FAD</keyword>
<dbReference type="Pfam" id="PF02511">
    <property type="entry name" value="Thy1"/>
    <property type="match status" value="1"/>
</dbReference>
<dbReference type="SUPFAM" id="SSF69796">
    <property type="entry name" value="Thymidylate synthase-complementing protein Thy1"/>
    <property type="match status" value="1"/>
</dbReference>